<gene>
    <name evidence="2" type="primary">Dana\GF13878</name>
    <name evidence="2" type="synonym">dana_GLEANR_13960</name>
    <name evidence="2" type="ORF">GF13878</name>
</gene>
<feature type="region of interest" description="Disordered" evidence="1">
    <location>
        <begin position="438"/>
        <end position="491"/>
    </location>
</feature>
<evidence type="ECO:0000313" key="2">
    <source>
        <dbReference type="EMBL" id="KPU74615.1"/>
    </source>
</evidence>
<feature type="compositionally biased region" description="Low complexity" evidence="1">
    <location>
        <begin position="940"/>
        <end position="961"/>
    </location>
</feature>
<feature type="compositionally biased region" description="Polar residues" evidence="1">
    <location>
        <begin position="697"/>
        <end position="708"/>
    </location>
</feature>
<feature type="compositionally biased region" description="Basic and acidic residues" evidence="1">
    <location>
        <begin position="451"/>
        <end position="477"/>
    </location>
</feature>
<feature type="region of interest" description="Disordered" evidence="1">
    <location>
        <begin position="697"/>
        <end position="723"/>
    </location>
</feature>
<accession>A0A0P8XYN5</accession>
<dbReference type="Proteomes" id="UP000007801">
    <property type="component" value="Unassembled WGS sequence"/>
</dbReference>
<feature type="region of interest" description="Disordered" evidence="1">
    <location>
        <begin position="988"/>
        <end position="1014"/>
    </location>
</feature>
<feature type="compositionally biased region" description="Polar residues" evidence="1">
    <location>
        <begin position="39"/>
        <end position="52"/>
    </location>
</feature>
<dbReference type="STRING" id="7217.A0A0P8XYN5"/>
<feature type="region of interest" description="Disordered" evidence="1">
    <location>
        <begin position="937"/>
        <end position="975"/>
    </location>
</feature>
<evidence type="ECO:0000313" key="3">
    <source>
        <dbReference type="Proteomes" id="UP000007801"/>
    </source>
</evidence>
<dbReference type="KEGG" id="dan:6496713"/>
<feature type="region of interest" description="Disordered" evidence="1">
    <location>
        <begin position="210"/>
        <end position="264"/>
    </location>
</feature>
<evidence type="ECO:0000256" key="1">
    <source>
        <dbReference type="SAM" id="MobiDB-lite"/>
    </source>
</evidence>
<dbReference type="OrthoDB" id="7852031at2759"/>
<feature type="region of interest" description="Disordered" evidence="1">
    <location>
        <begin position="39"/>
        <end position="70"/>
    </location>
</feature>
<reference evidence="2 3" key="1">
    <citation type="journal article" date="2007" name="Nature">
        <title>Evolution of genes and genomes on the Drosophila phylogeny.</title>
        <authorList>
            <consortium name="Drosophila 12 Genomes Consortium"/>
            <person name="Clark A.G."/>
            <person name="Eisen M.B."/>
            <person name="Smith D.R."/>
            <person name="Bergman C.M."/>
            <person name="Oliver B."/>
            <person name="Markow T.A."/>
            <person name="Kaufman T.C."/>
            <person name="Kellis M."/>
            <person name="Gelbart W."/>
            <person name="Iyer V.N."/>
            <person name="Pollard D.A."/>
            <person name="Sackton T.B."/>
            <person name="Larracuente A.M."/>
            <person name="Singh N.D."/>
            <person name="Abad J.P."/>
            <person name="Abt D.N."/>
            <person name="Adryan B."/>
            <person name="Aguade M."/>
            <person name="Akashi H."/>
            <person name="Anderson W.W."/>
            <person name="Aquadro C.F."/>
            <person name="Ardell D.H."/>
            <person name="Arguello R."/>
            <person name="Artieri C.G."/>
            <person name="Barbash D.A."/>
            <person name="Barker D."/>
            <person name="Barsanti P."/>
            <person name="Batterham P."/>
            <person name="Batzoglou S."/>
            <person name="Begun D."/>
            <person name="Bhutkar A."/>
            <person name="Blanco E."/>
            <person name="Bosak S.A."/>
            <person name="Bradley R.K."/>
            <person name="Brand A.D."/>
            <person name="Brent M.R."/>
            <person name="Brooks A.N."/>
            <person name="Brown R.H."/>
            <person name="Butlin R.K."/>
            <person name="Caggese C."/>
            <person name="Calvi B.R."/>
            <person name="Bernardo de Carvalho A."/>
            <person name="Caspi A."/>
            <person name="Castrezana S."/>
            <person name="Celniker S.E."/>
            <person name="Chang J.L."/>
            <person name="Chapple C."/>
            <person name="Chatterji S."/>
            <person name="Chinwalla A."/>
            <person name="Civetta A."/>
            <person name="Clifton S.W."/>
            <person name="Comeron J.M."/>
            <person name="Costello J.C."/>
            <person name="Coyne J.A."/>
            <person name="Daub J."/>
            <person name="David R.G."/>
            <person name="Delcher A.L."/>
            <person name="Delehaunty K."/>
            <person name="Do C.B."/>
            <person name="Ebling H."/>
            <person name="Edwards K."/>
            <person name="Eickbush T."/>
            <person name="Evans J.D."/>
            <person name="Filipski A."/>
            <person name="Findeiss S."/>
            <person name="Freyhult E."/>
            <person name="Fulton L."/>
            <person name="Fulton R."/>
            <person name="Garcia A.C."/>
            <person name="Gardiner A."/>
            <person name="Garfield D.A."/>
            <person name="Garvin B.E."/>
            <person name="Gibson G."/>
            <person name="Gilbert D."/>
            <person name="Gnerre S."/>
            <person name="Godfrey J."/>
            <person name="Good R."/>
            <person name="Gotea V."/>
            <person name="Gravely B."/>
            <person name="Greenberg A.J."/>
            <person name="Griffiths-Jones S."/>
            <person name="Gross S."/>
            <person name="Guigo R."/>
            <person name="Gustafson E.A."/>
            <person name="Haerty W."/>
            <person name="Hahn M.W."/>
            <person name="Halligan D.L."/>
            <person name="Halpern A.L."/>
            <person name="Halter G.M."/>
            <person name="Han M.V."/>
            <person name="Heger A."/>
            <person name="Hillier L."/>
            <person name="Hinrichs A.S."/>
            <person name="Holmes I."/>
            <person name="Hoskins R.A."/>
            <person name="Hubisz M.J."/>
            <person name="Hultmark D."/>
            <person name="Huntley M.A."/>
            <person name="Jaffe D.B."/>
            <person name="Jagadeeshan S."/>
            <person name="Jeck W.R."/>
            <person name="Johnson J."/>
            <person name="Jones C.D."/>
            <person name="Jordan W.C."/>
            <person name="Karpen G.H."/>
            <person name="Kataoka E."/>
            <person name="Keightley P.D."/>
            <person name="Kheradpour P."/>
            <person name="Kirkness E.F."/>
            <person name="Koerich L.B."/>
            <person name="Kristiansen K."/>
            <person name="Kudrna D."/>
            <person name="Kulathinal R.J."/>
            <person name="Kumar S."/>
            <person name="Kwok R."/>
            <person name="Lander E."/>
            <person name="Langley C.H."/>
            <person name="Lapoint R."/>
            <person name="Lazzaro B.P."/>
            <person name="Lee S.J."/>
            <person name="Levesque L."/>
            <person name="Li R."/>
            <person name="Lin C.F."/>
            <person name="Lin M.F."/>
            <person name="Lindblad-Toh K."/>
            <person name="Llopart A."/>
            <person name="Long M."/>
            <person name="Low L."/>
            <person name="Lozovsky E."/>
            <person name="Lu J."/>
            <person name="Luo M."/>
            <person name="Machado C.A."/>
            <person name="Makalowski W."/>
            <person name="Marzo M."/>
            <person name="Matsuda M."/>
            <person name="Matzkin L."/>
            <person name="McAllister B."/>
            <person name="McBride C.S."/>
            <person name="McKernan B."/>
            <person name="McKernan K."/>
            <person name="Mendez-Lago M."/>
            <person name="Minx P."/>
            <person name="Mollenhauer M.U."/>
            <person name="Montooth K."/>
            <person name="Mount S.M."/>
            <person name="Mu X."/>
            <person name="Myers E."/>
            <person name="Negre B."/>
            <person name="Newfeld S."/>
            <person name="Nielsen R."/>
            <person name="Noor M.A."/>
            <person name="O'Grady P."/>
            <person name="Pachter L."/>
            <person name="Papaceit M."/>
            <person name="Parisi M.J."/>
            <person name="Parisi M."/>
            <person name="Parts L."/>
            <person name="Pedersen J.S."/>
            <person name="Pesole G."/>
            <person name="Phillippy A.M."/>
            <person name="Ponting C.P."/>
            <person name="Pop M."/>
            <person name="Porcelli D."/>
            <person name="Powell J.R."/>
            <person name="Prohaska S."/>
            <person name="Pruitt K."/>
            <person name="Puig M."/>
            <person name="Quesneville H."/>
            <person name="Ram K.R."/>
            <person name="Rand D."/>
            <person name="Rasmussen M.D."/>
            <person name="Reed L.K."/>
            <person name="Reenan R."/>
            <person name="Reily A."/>
            <person name="Remington K.A."/>
            <person name="Rieger T.T."/>
            <person name="Ritchie M.G."/>
            <person name="Robin C."/>
            <person name="Rogers Y.H."/>
            <person name="Rohde C."/>
            <person name="Rozas J."/>
            <person name="Rubenfield M.J."/>
            <person name="Ruiz A."/>
            <person name="Russo S."/>
            <person name="Salzberg S.L."/>
            <person name="Sanchez-Gracia A."/>
            <person name="Saranga D.J."/>
            <person name="Sato H."/>
            <person name="Schaeffer S.W."/>
            <person name="Schatz M.C."/>
            <person name="Schlenke T."/>
            <person name="Schwartz R."/>
            <person name="Segarra C."/>
            <person name="Singh R.S."/>
            <person name="Sirot L."/>
            <person name="Sirota M."/>
            <person name="Sisneros N.B."/>
            <person name="Smith C.D."/>
            <person name="Smith T.F."/>
            <person name="Spieth J."/>
            <person name="Stage D.E."/>
            <person name="Stark A."/>
            <person name="Stephan W."/>
            <person name="Strausberg R.L."/>
            <person name="Strempel S."/>
            <person name="Sturgill D."/>
            <person name="Sutton G."/>
            <person name="Sutton G.G."/>
            <person name="Tao W."/>
            <person name="Teichmann S."/>
            <person name="Tobari Y.N."/>
            <person name="Tomimura Y."/>
            <person name="Tsolas J.M."/>
            <person name="Valente V.L."/>
            <person name="Venter E."/>
            <person name="Venter J.C."/>
            <person name="Vicario S."/>
            <person name="Vieira F.G."/>
            <person name="Vilella A.J."/>
            <person name="Villasante A."/>
            <person name="Walenz B."/>
            <person name="Wang J."/>
            <person name="Wasserman M."/>
            <person name="Watts T."/>
            <person name="Wilson D."/>
            <person name="Wilson R.K."/>
            <person name="Wing R.A."/>
            <person name="Wolfner M.F."/>
            <person name="Wong A."/>
            <person name="Wong G.K."/>
            <person name="Wu C.I."/>
            <person name="Wu G."/>
            <person name="Yamamoto D."/>
            <person name="Yang H.P."/>
            <person name="Yang S.P."/>
            <person name="Yorke J.A."/>
            <person name="Yoshida K."/>
            <person name="Zdobnov E."/>
            <person name="Zhang P."/>
            <person name="Zhang Y."/>
            <person name="Zimin A.V."/>
            <person name="Baldwin J."/>
            <person name="Abdouelleil A."/>
            <person name="Abdulkadir J."/>
            <person name="Abebe A."/>
            <person name="Abera B."/>
            <person name="Abreu J."/>
            <person name="Acer S.C."/>
            <person name="Aftuck L."/>
            <person name="Alexander A."/>
            <person name="An P."/>
            <person name="Anderson E."/>
            <person name="Anderson S."/>
            <person name="Arachi H."/>
            <person name="Azer M."/>
            <person name="Bachantsang P."/>
            <person name="Barry A."/>
            <person name="Bayul T."/>
            <person name="Berlin A."/>
            <person name="Bessette D."/>
            <person name="Bloom T."/>
            <person name="Blye J."/>
            <person name="Boguslavskiy L."/>
            <person name="Bonnet C."/>
            <person name="Boukhgalter B."/>
            <person name="Bourzgui I."/>
            <person name="Brown A."/>
            <person name="Cahill P."/>
            <person name="Channer S."/>
            <person name="Cheshatsang Y."/>
            <person name="Chuda L."/>
            <person name="Citroen M."/>
            <person name="Collymore A."/>
            <person name="Cooke P."/>
            <person name="Costello M."/>
            <person name="D'Aco K."/>
            <person name="Daza R."/>
            <person name="De Haan G."/>
            <person name="DeGray S."/>
            <person name="DeMaso C."/>
            <person name="Dhargay N."/>
            <person name="Dooley K."/>
            <person name="Dooley E."/>
            <person name="Doricent M."/>
            <person name="Dorje P."/>
            <person name="Dorjee K."/>
            <person name="Dupes A."/>
            <person name="Elong R."/>
            <person name="Falk J."/>
            <person name="Farina A."/>
            <person name="Faro S."/>
            <person name="Ferguson D."/>
            <person name="Fisher S."/>
            <person name="Foley C.D."/>
            <person name="Franke A."/>
            <person name="Friedrich D."/>
            <person name="Gadbois L."/>
            <person name="Gearin G."/>
            <person name="Gearin C.R."/>
            <person name="Giannoukos G."/>
            <person name="Goode T."/>
            <person name="Graham J."/>
            <person name="Grandbois E."/>
            <person name="Grewal S."/>
            <person name="Gyaltsen K."/>
            <person name="Hafez N."/>
            <person name="Hagos B."/>
            <person name="Hall J."/>
            <person name="Henson C."/>
            <person name="Hollinger A."/>
            <person name="Honan T."/>
            <person name="Huard M.D."/>
            <person name="Hughes L."/>
            <person name="Hurhula B."/>
            <person name="Husby M.E."/>
            <person name="Kamat A."/>
            <person name="Kanga B."/>
            <person name="Kashin S."/>
            <person name="Khazanovich D."/>
            <person name="Kisner P."/>
            <person name="Lance K."/>
            <person name="Lara M."/>
            <person name="Lee W."/>
            <person name="Lennon N."/>
            <person name="Letendre F."/>
            <person name="LeVine R."/>
            <person name="Lipovsky A."/>
            <person name="Liu X."/>
            <person name="Liu J."/>
            <person name="Liu S."/>
            <person name="Lokyitsang T."/>
            <person name="Lokyitsang Y."/>
            <person name="Lubonja R."/>
            <person name="Lui A."/>
            <person name="MacDonald P."/>
            <person name="Magnisalis V."/>
            <person name="Maru K."/>
            <person name="Matthews C."/>
            <person name="McCusker W."/>
            <person name="McDonough S."/>
            <person name="Mehta T."/>
            <person name="Meldrim J."/>
            <person name="Meneus L."/>
            <person name="Mihai O."/>
            <person name="Mihalev A."/>
            <person name="Mihova T."/>
            <person name="Mittelman R."/>
            <person name="Mlenga V."/>
            <person name="Montmayeur A."/>
            <person name="Mulrain L."/>
            <person name="Navidi A."/>
            <person name="Naylor J."/>
            <person name="Negash T."/>
            <person name="Nguyen T."/>
            <person name="Nguyen N."/>
            <person name="Nicol R."/>
            <person name="Norbu C."/>
            <person name="Norbu N."/>
            <person name="Novod N."/>
            <person name="O'Neill B."/>
            <person name="Osman S."/>
            <person name="Markiewicz E."/>
            <person name="Oyono O.L."/>
            <person name="Patti C."/>
            <person name="Phunkhang P."/>
            <person name="Pierre F."/>
            <person name="Priest M."/>
            <person name="Raghuraman S."/>
            <person name="Rege F."/>
            <person name="Reyes R."/>
            <person name="Rise C."/>
            <person name="Rogov P."/>
            <person name="Ross K."/>
            <person name="Ryan E."/>
            <person name="Settipalli S."/>
            <person name="Shea T."/>
            <person name="Sherpa N."/>
            <person name="Shi L."/>
            <person name="Shih D."/>
            <person name="Sparrow T."/>
            <person name="Spaulding J."/>
            <person name="Stalker J."/>
            <person name="Stange-Thomann N."/>
            <person name="Stavropoulos S."/>
            <person name="Stone C."/>
            <person name="Strader C."/>
            <person name="Tesfaye S."/>
            <person name="Thomson T."/>
            <person name="Thoulutsang Y."/>
            <person name="Thoulutsang D."/>
            <person name="Topham K."/>
            <person name="Topping I."/>
            <person name="Tsamla T."/>
            <person name="Vassiliev H."/>
            <person name="Vo A."/>
            <person name="Wangchuk T."/>
            <person name="Wangdi T."/>
            <person name="Weiand M."/>
            <person name="Wilkinson J."/>
            <person name="Wilson A."/>
            <person name="Yadav S."/>
            <person name="Young G."/>
            <person name="Yu Q."/>
            <person name="Zembek L."/>
            <person name="Zhong D."/>
            <person name="Zimmer A."/>
            <person name="Zwirko Z."/>
            <person name="Jaffe D.B."/>
            <person name="Alvarez P."/>
            <person name="Brockman W."/>
            <person name="Butler J."/>
            <person name="Chin C."/>
            <person name="Gnerre S."/>
            <person name="Grabherr M."/>
            <person name="Kleber M."/>
            <person name="Mauceli E."/>
            <person name="MacCallum I."/>
        </authorList>
    </citation>
    <scope>NUCLEOTIDE SEQUENCE [LARGE SCALE GENOMIC DNA]</scope>
    <source>
        <strain evidence="3">Tucson 14024-0371.13</strain>
    </source>
</reference>
<name>A0A0P8XYN5_DROAN</name>
<sequence length="1263" mass="145261">MSFVVTNQSVIRFGSTQEEDDLERTLMFFNVGISTGGLSNDHQNEITASRTFDGNEKRRNPGGGTNNRIGESTMSFCQQNKFFAQSQNSFEASGCNLRQYGKRVSGGKRDNSAYTESRRHFHYHSNKPKRIYHLENTSFQRPTRDYNKAIDPDEVGNMASNMFSPGLYRTQVTETGNPLALRASISHHGNYRNSEYYTNLEESSQAEAPLGNVFSYPDDPPEIDYRRDYGTPLPRGSENPRRRNKQREISGSPPPEYQSNYTNSNFNHHSGFEFNNPYYNSDKLYDRYYNVDEYFNDRYVEEGHEASDQYKYRPDYEYYEERRPSLPLPIPQPKQCRRYRNPSASYSGQREESERYHKPEKNYSGKNSESKRYRNNEIHSYRIDREVPDKNYRHDEDAFRRYDNVSKEISRLSSPKKYHCSEPIEIFRPDITNSHAERKYWPDRKSRRKYKNDSSKKHPREYFRNRSRHPELEEIPRSQKLSGTDSWGHPNQYVHPRECNRLEKRKHHKSTPNQKKFGYFADSNIGNDIPHRFLEKTRTPSSIFFTIEIPYKKKDRGHSTPPKNWNKRRGSGCDTIAQDSVSACELNKELSEVNSHRKKCSAFELNKEPTEVKCHRKIENVFKPHPSLFDVKTRRCRKTIKQKISGFLKRSKLCLKRSTNFKRKSKVMKSSCKSLQGHLNGSKLSVCNLLGRSTTVSRKQERNMSSGPNILKGKAGSSPRNEDFSRNSNECFIEENDPCKHDENGSHQYFCKKARESRYPTVYRNWKKDRENEDKYQQYSMYNFVSSNHRCRRSRPESEQYDHGLASWRTEYIKPKIDKVVSPRVSSGNCSLYSEDRKNENESSPSQINVCLTIRAEDLSLTGNPRIVSSKVIRGSRLSNEDVKMSVSNVSLTRKESDSDAFRSVRFSTTSCSSRSNSSQNCSFMAENGQVPCKRKTIESCSRPPGRTSPGRRSSGSSNSCRRLRSKTSSNSNSQKCHIKLNSQCCSKRSRPSVCPRPQSNLNRKSSLKGVSQNCGKDIPKKRVCLNTKTSNYCLPKISSVDDCSGISSLCSGDIRNIKPYCCRRSKSHNANFGGCQRSKVRSGQKPRRCSSAPVTKICSLPPCSPETGSRCSQSTISKDSGSCNRKKTHPENLQLACMHDDCSPRIKCNGSNTSSNTILSSRGKAATTRGDLCYPNLADDWKQKSKYPRSFVEELKRELLLSFRQDQTLEAQRPCFRPTPLMLLPCVPESMRQPNGNLTQTTFCGAEPVVCWAPCSNPQARF</sequence>
<dbReference type="AlphaFoldDB" id="A0A0P8XYN5"/>
<dbReference type="InParanoid" id="A0A0P8XYN5"/>
<dbReference type="EMBL" id="CH902652">
    <property type="protein sequence ID" value="KPU74615.1"/>
    <property type="molecule type" value="Genomic_DNA"/>
</dbReference>
<feature type="region of interest" description="Disordered" evidence="1">
    <location>
        <begin position="323"/>
        <end position="371"/>
    </location>
</feature>
<organism evidence="2 3">
    <name type="scientific">Drosophila ananassae</name>
    <name type="common">Fruit fly</name>
    <dbReference type="NCBI Taxonomy" id="7217"/>
    <lineage>
        <taxon>Eukaryota</taxon>
        <taxon>Metazoa</taxon>
        <taxon>Ecdysozoa</taxon>
        <taxon>Arthropoda</taxon>
        <taxon>Hexapoda</taxon>
        <taxon>Insecta</taxon>
        <taxon>Pterygota</taxon>
        <taxon>Neoptera</taxon>
        <taxon>Endopterygota</taxon>
        <taxon>Diptera</taxon>
        <taxon>Brachycera</taxon>
        <taxon>Muscomorpha</taxon>
        <taxon>Ephydroidea</taxon>
        <taxon>Drosophilidae</taxon>
        <taxon>Drosophila</taxon>
        <taxon>Sophophora</taxon>
    </lineage>
</organism>
<keyword evidence="3" id="KW-1185">Reference proteome</keyword>
<protein>
    <submittedName>
        <fullName evidence="2">Uncharacterized protein</fullName>
    </submittedName>
</protein>
<dbReference type="GeneID" id="6496713"/>
<feature type="compositionally biased region" description="Polar residues" evidence="1">
    <location>
        <begin position="998"/>
        <end position="1014"/>
    </location>
</feature>
<proteinExistence type="predicted"/>
<feature type="compositionally biased region" description="Basic and acidic residues" evidence="1">
    <location>
        <begin position="349"/>
        <end position="371"/>
    </location>
</feature>